<feature type="non-terminal residue" evidence="1">
    <location>
        <position position="191"/>
    </location>
</feature>
<dbReference type="AlphaFoldDB" id="A0A955RXQ0"/>
<evidence type="ECO:0000313" key="2">
    <source>
        <dbReference type="Proteomes" id="UP000699691"/>
    </source>
</evidence>
<dbReference type="InterPro" id="IPR043129">
    <property type="entry name" value="ATPase_NBD"/>
</dbReference>
<organism evidence="1 2">
    <name type="scientific">candidate division WWE3 bacterium</name>
    <dbReference type="NCBI Taxonomy" id="2053526"/>
    <lineage>
        <taxon>Bacteria</taxon>
        <taxon>Katanobacteria</taxon>
    </lineage>
</organism>
<dbReference type="EMBL" id="JAGQKY010000270">
    <property type="protein sequence ID" value="MCA9398065.1"/>
    <property type="molecule type" value="Genomic_DNA"/>
</dbReference>
<comment type="caution">
    <text evidence="1">The sequence shown here is derived from an EMBL/GenBank/DDBJ whole genome shotgun (WGS) entry which is preliminary data.</text>
</comment>
<name>A0A955RXQ0_UNCKA</name>
<dbReference type="Proteomes" id="UP000699691">
    <property type="component" value="Unassembled WGS sequence"/>
</dbReference>
<accession>A0A955RXQ0</accession>
<dbReference type="Gene3D" id="3.30.420.40">
    <property type="match status" value="1"/>
</dbReference>
<protein>
    <recommendedName>
        <fullName evidence="3">Hsp70 family protein</fullName>
    </recommendedName>
</protein>
<sequence length="191" mass="21386">MKKPFYGLDFGTSNSVISIADGSKATILPVDTYAPLSEVLQSLLYFQKDSSEFIGQTAVDTYLQDNAIRRPVQWQEIDTGEEKQVEIAGDNGIVYYTTTIKVRVDINKPGQLLQALKTTLREGSLETAYVFDKKYSLEALIARLLSQMKREADKVVGEDVKRVVLGRPVHYIEAGQDDVHVEGRMRKAAQL</sequence>
<reference evidence="1" key="1">
    <citation type="submission" date="2020-04" db="EMBL/GenBank/DDBJ databases">
        <authorList>
            <person name="Zhang T."/>
        </authorList>
    </citation>
    <scope>NUCLEOTIDE SEQUENCE</scope>
    <source>
        <strain evidence="1">HKST-UBA02</strain>
    </source>
</reference>
<evidence type="ECO:0000313" key="1">
    <source>
        <dbReference type="EMBL" id="MCA9398065.1"/>
    </source>
</evidence>
<proteinExistence type="predicted"/>
<reference evidence="1" key="2">
    <citation type="journal article" date="2021" name="Microbiome">
        <title>Successional dynamics and alternative stable states in a saline activated sludge microbial community over 9 years.</title>
        <authorList>
            <person name="Wang Y."/>
            <person name="Ye J."/>
            <person name="Ju F."/>
            <person name="Liu L."/>
            <person name="Boyd J.A."/>
            <person name="Deng Y."/>
            <person name="Parks D.H."/>
            <person name="Jiang X."/>
            <person name="Yin X."/>
            <person name="Woodcroft B.J."/>
            <person name="Tyson G.W."/>
            <person name="Hugenholtz P."/>
            <person name="Polz M.F."/>
            <person name="Zhang T."/>
        </authorList>
    </citation>
    <scope>NUCLEOTIDE SEQUENCE</scope>
    <source>
        <strain evidence="1">HKST-UBA02</strain>
    </source>
</reference>
<dbReference type="SUPFAM" id="SSF53067">
    <property type="entry name" value="Actin-like ATPase domain"/>
    <property type="match status" value="1"/>
</dbReference>
<evidence type="ECO:0008006" key="3">
    <source>
        <dbReference type="Google" id="ProtNLM"/>
    </source>
</evidence>
<gene>
    <name evidence="1" type="ORF">KC573_04500</name>
</gene>